<dbReference type="PANTHER" id="PTHR10424">
    <property type="entry name" value="VIRAL ENVELOPE PROTEIN"/>
    <property type="match status" value="1"/>
</dbReference>
<evidence type="ECO:0000256" key="2">
    <source>
        <dbReference type="SAM" id="Phobius"/>
    </source>
</evidence>
<keyword evidence="3" id="KW-0946">Virion</keyword>
<keyword evidence="2" id="KW-0472">Membrane</keyword>
<protein>
    <submittedName>
        <fullName evidence="3">Envelope protein</fullName>
    </submittedName>
</protein>
<evidence type="ECO:0000256" key="1">
    <source>
        <dbReference type="ARBA" id="ARBA00023157"/>
    </source>
</evidence>
<keyword evidence="2" id="KW-0812">Transmembrane</keyword>
<dbReference type="PANTHER" id="PTHR10424:SF73">
    <property type="entry name" value="ENDOGENOUS RETROVIRUS GROUP FC1 ENV POLYPROTEIN-RELATED"/>
    <property type="match status" value="1"/>
</dbReference>
<reference evidence="3" key="1">
    <citation type="submission" date="2018-01" db="EMBL/GenBank/DDBJ databases">
        <title>Capture of a hyena-specific retroviral envelope gene with placental expression associated in evolution with the unique emergence among carnivorans of haemochorial placentation.</title>
        <authorList>
            <person name="Funk M."/>
            <person name="Cornelis G."/>
            <person name="Vernochet C."/>
            <person name="Heidmann O."/>
            <person name="Dupressoir A."/>
            <person name="Conley A."/>
            <person name="Glickman S."/>
            <person name="Heidmann T."/>
        </authorList>
    </citation>
    <scope>NUCLEOTIDE SEQUENCE</scope>
</reference>
<feature type="transmembrane region" description="Helical" evidence="2">
    <location>
        <begin position="431"/>
        <end position="457"/>
    </location>
</feature>
<evidence type="ECO:0000313" key="3">
    <source>
        <dbReference type="EMBL" id="AYN72245.1"/>
    </source>
</evidence>
<name>A0A3G2LIM1_CROCR</name>
<feature type="transmembrane region" description="Helical" evidence="2">
    <location>
        <begin position="13"/>
        <end position="30"/>
    </location>
</feature>
<accession>A0A3G2LIM1</accession>
<keyword evidence="2" id="KW-1133">Transmembrane helix</keyword>
<dbReference type="InterPro" id="IPR018154">
    <property type="entry name" value="TLV/ENV_coat_polyprotein"/>
</dbReference>
<dbReference type="Pfam" id="PF00429">
    <property type="entry name" value="TLV_coat"/>
    <property type="match status" value="1"/>
</dbReference>
<sequence length="498" mass="55632">MIGPPRWWAQPNFGWYVLLILVLLHPLVWATECNRCMHGSGQRRYFQSYTYMPKICYEGKTPITCTSTHAPGKTFWASELNAQRTTKSPCNQYPKTGTVCWTYLAQIGLSDGGGVQDQAKHHQTKQMLQNLHTQRQAQTTPTYRGLNLDTLQNFLPTDQLTNTLINSSYNLWQNLTGDRDCWVCFPFSTITNIIGIPIPTTWRLPNITTTNQTVHTGALGKPIPIYNLSSTQDILTFNASSASSSLPYCTPPGIFLSCPEGIYRCLTASDSLNCIFILLSPSTNIYSHTQLLSLLFPTHRAKRAVFVPLLIGAGLATGIATGVAGLGTSINFYYKLSQALNEDMERIADSLTALQTQITSLAAIALQNRRALDLLTAEKGGTCLYLKEECCYYVNQSGIVTSKVRELRDRIQARRQDSHIWGLDPHAWVTWLLPLAGPLCLILLSISVAPCLIRYLWERLQEMSRVSVNQLLLQPYSRLPTSDYPYNDAHPSAGSSRN</sequence>
<organism evidence="3">
    <name type="scientific">Crocuta crocuta</name>
    <name type="common">Spotted hyena</name>
    <dbReference type="NCBI Taxonomy" id="9678"/>
    <lineage>
        <taxon>Eukaryota</taxon>
        <taxon>Metazoa</taxon>
        <taxon>Chordata</taxon>
        <taxon>Craniata</taxon>
        <taxon>Vertebrata</taxon>
        <taxon>Euteleostomi</taxon>
        <taxon>Mammalia</taxon>
        <taxon>Eutheria</taxon>
        <taxon>Laurasiatheria</taxon>
        <taxon>Carnivora</taxon>
        <taxon>Feliformia</taxon>
        <taxon>Hyaenidae</taxon>
        <taxon>Crocuta</taxon>
    </lineage>
</organism>
<feature type="transmembrane region" description="Helical" evidence="2">
    <location>
        <begin position="305"/>
        <end position="334"/>
    </location>
</feature>
<dbReference type="AlphaFoldDB" id="A0A3G2LIM1"/>
<dbReference type="EMBL" id="MG805959">
    <property type="protein sequence ID" value="AYN72245.1"/>
    <property type="molecule type" value="Genomic_DNA"/>
</dbReference>
<dbReference type="SUPFAM" id="SSF58069">
    <property type="entry name" value="Virus ectodomain"/>
    <property type="match status" value="1"/>
</dbReference>
<keyword evidence="3" id="KW-0261">Viral envelope protein</keyword>
<dbReference type="CDD" id="cd09851">
    <property type="entry name" value="HTLV-1-like_HR1-HR2"/>
    <property type="match status" value="1"/>
</dbReference>
<keyword evidence="1" id="KW-1015">Disulfide bond</keyword>
<dbReference type="Gene3D" id="1.10.287.210">
    <property type="match status" value="1"/>
</dbReference>
<proteinExistence type="predicted"/>